<gene>
    <name evidence="13" type="primary">myo1ca</name>
</gene>
<dbReference type="Pfam" id="PF06017">
    <property type="entry name" value="Myosin_TH1"/>
    <property type="match status" value="1"/>
</dbReference>
<feature type="domain" description="Myosin motor" evidence="10">
    <location>
        <begin position="29"/>
        <end position="714"/>
    </location>
</feature>
<evidence type="ECO:0000256" key="8">
    <source>
        <dbReference type="ARBA" id="ARBA00023203"/>
    </source>
</evidence>
<dbReference type="Gene3D" id="1.20.58.530">
    <property type="match status" value="1"/>
</dbReference>
<dbReference type="FunCoup" id="A0A6J2VX19">
    <property type="interactions" value="6"/>
</dbReference>
<evidence type="ECO:0000259" key="11">
    <source>
        <dbReference type="PROSITE" id="PS51757"/>
    </source>
</evidence>
<dbReference type="PROSITE" id="PS50096">
    <property type="entry name" value="IQ"/>
    <property type="match status" value="2"/>
</dbReference>
<dbReference type="Pfam" id="PF00063">
    <property type="entry name" value="Myosin_head"/>
    <property type="match status" value="1"/>
</dbReference>
<protein>
    <submittedName>
        <fullName evidence="13">Unconventional myosin-Ic</fullName>
    </submittedName>
</protein>
<keyword evidence="3" id="KW-0677">Repeat</keyword>
<dbReference type="GO" id="GO:0051015">
    <property type="term" value="F:actin filament binding"/>
    <property type="evidence" value="ECO:0007669"/>
    <property type="project" value="TreeGrafter"/>
</dbReference>
<dbReference type="GO" id="GO:0005938">
    <property type="term" value="C:cell cortex"/>
    <property type="evidence" value="ECO:0007669"/>
    <property type="project" value="UniProtKB-SubCell"/>
</dbReference>
<evidence type="ECO:0000256" key="5">
    <source>
        <dbReference type="ARBA" id="ARBA00022840"/>
    </source>
</evidence>
<evidence type="ECO:0000313" key="12">
    <source>
        <dbReference type="Proteomes" id="UP000504632"/>
    </source>
</evidence>
<evidence type="ECO:0000259" key="10">
    <source>
        <dbReference type="PROSITE" id="PS51456"/>
    </source>
</evidence>
<name>A0A6J2VX19_CHACN</name>
<dbReference type="GO" id="GO:0030048">
    <property type="term" value="P:actin filament-based movement"/>
    <property type="evidence" value="ECO:0007669"/>
    <property type="project" value="TreeGrafter"/>
</dbReference>
<keyword evidence="4 9" id="KW-0547">Nucleotide-binding</keyword>
<dbReference type="PROSITE" id="PS51757">
    <property type="entry name" value="TH1"/>
    <property type="match status" value="1"/>
</dbReference>
<accession>A0A6J2VX19</accession>
<dbReference type="OrthoDB" id="6108017at2759"/>
<dbReference type="InterPro" id="IPR001609">
    <property type="entry name" value="Myosin_head_motor_dom-like"/>
</dbReference>
<comment type="similarity">
    <text evidence="2 9">Belongs to the TRAFAC class myosin-kinesin ATPase superfamily. Myosin family.</text>
</comment>
<dbReference type="PANTHER" id="PTHR13140:SF862">
    <property type="entry name" value="UNCONVENTIONAL MYOSIN-IC"/>
    <property type="match status" value="1"/>
</dbReference>
<dbReference type="Gene3D" id="3.40.850.10">
    <property type="entry name" value="Kinesin motor domain"/>
    <property type="match status" value="1"/>
</dbReference>
<dbReference type="FunFam" id="1.10.10.820:FF:000001">
    <property type="entry name" value="Myosin heavy chain"/>
    <property type="match status" value="1"/>
</dbReference>
<dbReference type="InterPro" id="IPR010926">
    <property type="entry name" value="Myosin_TH1"/>
</dbReference>
<dbReference type="InterPro" id="IPR036961">
    <property type="entry name" value="Kinesin_motor_dom_sf"/>
</dbReference>
<dbReference type="GO" id="GO:0005524">
    <property type="term" value="F:ATP binding"/>
    <property type="evidence" value="ECO:0007669"/>
    <property type="project" value="UniProtKB-UniRule"/>
</dbReference>
<evidence type="ECO:0000256" key="6">
    <source>
        <dbReference type="ARBA" id="ARBA00023123"/>
    </source>
</evidence>
<dbReference type="Gene3D" id="1.20.120.720">
    <property type="entry name" value="Myosin VI head, motor domain, U50 subdomain"/>
    <property type="match status" value="1"/>
</dbReference>
<evidence type="ECO:0000256" key="9">
    <source>
        <dbReference type="PROSITE-ProRule" id="PRU00782"/>
    </source>
</evidence>
<dbReference type="GO" id="GO:0007015">
    <property type="term" value="P:actin filament organization"/>
    <property type="evidence" value="ECO:0007669"/>
    <property type="project" value="TreeGrafter"/>
</dbReference>
<dbReference type="GO" id="GO:0016459">
    <property type="term" value="C:myosin complex"/>
    <property type="evidence" value="ECO:0007669"/>
    <property type="project" value="UniProtKB-KW"/>
</dbReference>
<dbReference type="FunFam" id="3.40.850.10:FF:000101">
    <property type="entry name" value="Slow myosin heavy chain 2"/>
    <property type="match status" value="1"/>
</dbReference>
<sequence>MRYHGREVEVEGKIRLVMESALSARDRVGVQDFLLLENYTSEAAFIENLRRRYRENLIYTYIGSVLVSVNPYKELEIYSKQNMERYRGVNFYEISPHIFALADNSYRALRTERRDQCILISGESGAGKTEASKKILQYYTTTCPTRQNTSSIRERLLHSNPVLEAFGNAKTLRNDNSSRFGKYMDIQFDYKGAPIGGHILNYLLEKSRVVHQNHGERNFHIFYQLLEGGDEQLLKRLGLEKTNPQHYHYLVKGNCPRVSTRNDRNCWRIMTNALSVIGFTEEEVEELLDIVASVLHLGNMQFGENEYGETHLTTDTQLRYLSQLLKVEGSDLSEALTHKKIVAKEEEMISPLSLEQALSARDALSKAIYGRTFTWLVEKINKSLAFKDEPYFSSKSSSVIGLLDIYGFEVFQHNSFEQFCINYCNEKLQQLFIELTLKSEQEEYDAEGIAWETVEYFNNKIICDLVEEKHKGIIAILDEECLRPGDASDITFLEKLEDTLGGHAHFVTHKLANGKTRKAVGREEFRLLHYAGEVNYNVNGFLDKNNDLLYRNLKEVMCKSGNPIMSQCFHREELTDQKRPETAATQFKLSLAKLMEILMSKEPSYIRCIKPNDAKQSGRFDEVLVRHQVKYLGLMENLRVRRAGFAYRRHYEAFLQRYKCLCPETWPNWEGKLVDGVSTLVKHLGYKPEEYQLGRSKIFIRFPKTLFFTEDAREAQKQTVVITLQKSWRGYRERAKYQRIRHAVIVIQSWWRGVKGRRKAKRRREAADTIRNFIKGFILRHEPRGPDNEYFLDHVRFSFIMSVKRNLPKNVLDKTWPRPPPALTEASAHLHRLCIRNLVNDYCRRIQPEWKNQLEQKVIASQIFKGRKDCYPQSVPRLFVATRLENEEINLKVLQTLGSDNKVKYGVAVTKYDRHGYRARARQLLLTGSAAVLVQEAKVKQRIEYSALLGISLGCLSDGFFVLHVPTTDSKQKGDLVLQCDHVIETVTKLAIMADMINSVNISQDSIKFAVARGKEGVIDFICGAELRVVKAKNGHLSVTAPRLNTRA</sequence>
<dbReference type="Gene3D" id="6.20.240.20">
    <property type="match status" value="1"/>
</dbReference>
<evidence type="ECO:0000313" key="13">
    <source>
        <dbReference type="RefSeq" id="XP_030637610.1"/>
    </source>
</evidence>
<dbReference type="GO" id="GO:0000146">
    <property type="term" value="F:microfilament motor activity"/>
    <property type="evidence" value="ECO:0007669"/>
    <property type="project" value="TreeGrafter"/>
</dbReference>
<feature type="region of interest" description="Actin-binding" evidence="9">
    <location>
        <begin position="591"/>
        <end position="613"/>
    </location>
</feature>
<dbReference type="FunFam" id="1.20.58.530:FF:000004">
    <property type="entry name" value="Unconventional myosin ID"/>
    <property type="match status" value="1"/>
</dbReference>
<dbReference type="Gene3D" id="1.10.10.820">
    <property type="match status" value="1"/>
</dbReference>
<dbReference type="SMART" id="SM00242">
    <property type="entry name" value="MYSc"/>
    <property type="match status" value="1"/>
</dbReference>
<dbReference type="SMART" id="SM00015">
    <property type="entry name" value="IQ"/>
    <property type="match status" value="3"/>
</dbReference>
<evidence type="ECO:0000256" key="2">
    <source>
        <dbReference type="ARBA" id="ARBA00008314"/>
    </source>
</evidence>
<dbReference type="Proteomes" id="UP000504632">
    <property type="component" value="Chromosome 8"/>
</dbReference>
<dbReference type="InterPro" id="IPR000048">
    <property type="entry name" value="IQ_motif_EF-hand-BS"/>
</dbReference>
<keyword evidence="5 9" id="KW-0067">ATP-binding</keyword>
<evidence type="ECO:0000256" key="1">
    <source>
        <dbReference type="ARBA" id="ARBA00004544"/>
    </source>
</evidence>
<dbReference type="InterPro" id="IPR036072">
    <property type="entry name" value="MYSc_Myo1"/>
</dbReference>
<dbReference type="SUPFAM" id="SSF52540">
    <property type="entry name" value="P-loop containing nucleoside triphosphate hydrolases"/>
    <property type="match status" value="1"/>
</dbReference>
<comment type="subcellular location">
    <subcellularLocation>
        <location evidence="1">Cytoplasm</location>
        <location evidence="1">Cell cortex</location>
    </subcellularLocation>
</comment>
<evidence type="ECO:0000256" key="4">
    <source>
        <dbReference type="ARBA" id="ARBA00022741"/>
    </source>
</evidence>
<dbReference type="GO" id="GO:0048731">
    <property type="term" value="P:system development"/>
    <property type="evidence" value="ECO:0007669"/>
    <property type="project" value="UniProtKB-ARBA"/>
</dbReference>
<dbReference type="PANTHER" id="PTHR13140">
    <property type="entry name" value="MYOSIN"/>
    <property type="match status" value="1"/>
</dbReference>
<evidence type="ECO:0000256" key="3">
    <source>
        <dbReference type="ARBA" id="ARBA00022737"/>
    </source>
</evidence>
<keyword evidence="12" id="KW-1185">Reference proteome</keyword>
<proteinExistence type="inferred from homology"/>
<dbReference type="CTD" id="567536"/>
<evidence type="ECO:0000256" key="7">
    <source>
        <dbReference type="ARBA" id="ARBA00023175"/>
    </source>
</evidence>
<keyword evidence="6 9" id="KW-0518">Myosin</keyword>
<dbReference type="CDD" id="cd01378">
    <property type="entry name" value="MYSc_Myo1"/>
    <property type="match status" value="1"/>
</dbReference>
<dbReference type="AlphaFoldDB" id="A0A6J2VX19"/>
<feature type="domain" description="TH1" evidence="11">
    <location>
        <begin position="868"/>
        <end position="1043"/>
    </location>
</feature>
<dbReference type="GO" id="GO:0005902">
    <property type="term" value="C:microvillus"/>
    <property type="evidence" value="ECO:0007669"/>
    <property type="project" value="TreeGrafter"/>
</dbReference>
<dbReference type="GO" id="GO:0006897">
    <property type="term" value="P:endocytosis"/>
    <property type="evidence" value="ECO:0007669"/>
    <property type="project" value="TreeGrafter"/>
</dbReference>
<dbReference type="InParanoid" id="A0A6J2VX19"/>
<keyword evidence="8 9" id="KW-0009">Actin-binding</keyword>
<dbReference type="GO" id="GO:0005886">
    <property type="term" value="C:plasma membrane"/>
    <property type="evidence" value="ECO:0007669"/>
    <property type="project" value="TreeGrafter"/>
</dbReference>
<feature type="binding site" evidence="9">
    <location>
        <begin position="122"/>
        <end position="129"/>
    </location>
    <ligand>
        <name>ATP</name>
        <dbReference type="ChEBI" id="CHEBI:30616"/>
    </ligand>
</feature>
<dbReference type="GeneID" id="115818387"/>
<reference evidence="13" key="1">
    <citation type="submission" date="2025-08" db="UniProtKB">
        <authorList>
            <consortium name="RefSeq"/>
        </authorList>
    </citation>
    <scope>IDENTIFICATION</scope>
</reference>
<dbReference type="PROSITE" id="PS51456">
    <property type="entry name" value="MYOSIN_MOTOR"/>
    <property type="match status" value="1"/>
</dbReference>
<dbReference type="Pfam" id="PF00612">
    <property type="entry name" value="IQ"/>
    <property type="match status" value="2"/>
</dbReference>
<dbReference type="InterPro" id="IPR027417">
    <property type="entry name" value="P-loop_NTPase"/>
</dbReference>
<organism evidence="12 13">
    <name type="scientific">Chanos chanos</name>
    <name type="common">Milkfish</name>
    <name type="synonym">Mugil chanos</name>
    <dbReference type="NCBI Taxonomy" id="29144"/>
    <lineage>
        <taxon>Eukaryota</taxon>
        <taxon>Metazoa</taxon>
        <taxon>Chordata</taxon>
        <taxon>Craniata</taxon>
        <taxon>Vertebrata</taxon>
        <taxon>Euteleostomi</taxon>
        <taxon>Actinopterygii</taxon>
        <taxon>Neopterygii</taxon>
        <taxon>Teleostei</taxon>
        <taxon>Ostariophysi</taxon>
        <taxon>Gonorynchiformes</taxon>
        <taxon>Chanidae</taxon>
        <taxon>Chanos</taxon>
    </lineage>
</organism>
<keyword evidence="7 9" id="KW-0505">Motor protein</keyword>
<dbReference type="PRINTS" id="PR00193">
    <property type="entry name" value="MYOSINHEAVY"/>
</dbReference>
<dbReference type="RefSeq" id="XP_030637610.1">
    <property type="nucleotide sequence ID" value="XM_030781750.1"/>
</dbReference>
<dbReference type="Gene3D" id="1.20.5.190">
    <property type="match status" value="1"/>
</dbReference>